<accession>A0A6C0LSM1</accession>
<protein>
    <submittedName>
        <fullName evidence="1">Uncharacterized protein</fullName>
    </submittedName>
</protein>
<name>A0A6C0LSM1_9ZZZZ</name>
<organism evidence="1">
    <name type="scientific">viral metagenome</name>
    <dbReference type="NCBI Taxonomy" id="1070528"/>
    <lineage>
        <taxon>unclassified sequences</taxon>
        <taxon>metagenomes</taxon>
        <taxon>organismal metagenomes</taxon>
    </lineage>
</organism>
<sequence>MSLSQLCMNNIATSIENTPPMIQEAIIGETRTIIEKRVRSEIEKKTIVRVEKEIEKKSKKYIGGVYSWLISDMVIDIVHATVNGHNRINYRYKFPLMEQDVIEDAIETAETIANVCVLMRLETGSDNFEAWCTPP</sequence>
<dbReference type="AlphaFoldDB" id="A0A6C0LSM1"/>
<proteinExistence type="predicted"/>
<dbReference type="EMBL" id="MN740564">
    <property type="protein sequence ID" value="QHU33876.1"/>
    <property type="molecule type" value="Genomic_DNA"/>
</dbReference>
<evidence type="ECO:0000313" key="1">
    <source>
        <dbReference type="EMBL" id="QHU33876.1"/>
    </source>
</evidence>
<reference evidence="1" key="1">
    <citation type="journal article" date="2020" name="Nature">
        <title>Giant virus diversity and host interactions through global metagenomics.</title>
        <authorList>
            <person name="Schulz F."/>
            <person name="Roux S."/>
            <person name="Paez-Espino D."/>
            <person name="Jungbluth S."/>
            <person name="Walsh D.A."/>
            <person name="Denef V.J."/>
            <person name="McMahon K.D."/>
            <person name="Konstantinidis K.T."/>
            <person name="Eloe-Fadrosh E.A."/>
            <person name="Kyrpides N.C."/>
            <person name="Woyke T."/>
        </authorList>
    </citation>
    <scope>NUCLEOTIDE SEQUENCE</scope>
    <source>
        <strain evidence="1">GVMAG-S-1016704-142</strain>
    </source>
</reference>